<dbReference type="GO" id="GO:0030288">
    <property type="term" value="C:outer membrane-bounded periplasmic space"/>
    <property type="evidence" value="ECO:0007669"/>
    <property type="project" value="TreeGrafter"/>
</dbReference>
<dbReference type="PANTHER" id="PTHR36504">
    <property type="entry name" value="LIPOPOLYSACCHARIDE EXPORT SYSTEM PROTEIN LPTA"/>
    <property type="match status" value="1"/>
</dbReference>
<evidence type="ECO:0000259" key="6">
    <source>
        <dbReference type="Pfam" id="PF03968"/>
    </source>
</evidence>
<evidence type="ECO:0000256" key="4">
    <source>
        <dbReference type="SAM" id="MobiDB-lite"/>
    </source>
</evidence>
<gene>
    <name evidence="7" type="primary">lptA</name>
    <name evidence="7" type="ORF">H8E79_03360</name>
</gene>
<dbReference type="GO" id="GO:0017089">
    <property type="term" value="F:glycolipid transfer activity"/>
    <property type="evidence" value="ECO:0007669"/>
    <property type="project" value="TreeGrafter"/>
</dbReference>
<dbReference type="GO" id="GO:0001530">
    <property type="term" value="F:lipopolysaccharide binding"/>
    <property type="evidence" value="ECO:0007669"/>
    <property type="project" value="InterPro"/>
</dbReference>
<keyword evidence="2 5" id="KW-0732">Signal</keyword>
<accession>A0A8J6TDC4</accession>
<keyword evidence="3" id="KW-0574">Periplasm</keyword>
<dbReference type="PANTHER" id="PTHR36504:SF1">
    <property type="entry name" value="LIPOPOLYSACCHARIDE EXPORT SYSTEM PROTEIN LPTA"/>
    <property type="match status" value="1"/>
</dbReference>
<name>A0A8J6TDC4_9BACT</name>
<evidence type="ECO:0000313" key="8">
    <source>
        <dbReference type="Proteomes" id="UP000599024"/>
    </source>
</evidence>
<dbReference type="Gene3D" id="2.60.450.10">
    <property type="entry name" value="Lipopolysaccharide (LPS) transport protein A like domain"/>
    <property type="match status" value="1"/>
</dbReference>
<feature type="chain" id="PRO_5035290724" evidence="5">
    <location>
        <begin position="30"/>
        <end position="179"/>
    </location>
</feature>
<feature type="domain" description="Organic solvent tolerance-like N-terminal" evidence="6">
    <location>
        <begin position="43"/>
        <end position="152"/>
    </location>
</feature>
<comment type="caution">
    <text evidence="7">The sequence shown here is derived from an EMBL/GenBank/DDBJ whole genome shotgun (WGS) entry which is preliminary data.</text>
</comment>
<evidence type="ECO:0000256" key="5">
    <source>
        <dbReference type="SAM" id="SignalP"/>
    </source>
</evidence>
<dbReference type="InterPro" id="IPR014340">
    <property type="entry name" value="LptA"/>
</dbReference>
<dbReference type="AlphaFoldDB" id="A0A8J6TDC4"/>
<dbReference type="InterPro" id="IPR005653">
    <property type="entry name" value="OstA-like_N"/>
</dbReference>
<dbReference type="InterPro" id="IPR052037">
    <property type="entry name" value="LPS_export_LptA"/>
</dbReference>
<dbReference type="Pfam" id="PF03968">
    <property type="entry name" value="LptD_N"/>
    <property type="match status" value="1"/>
</dbReference>
<dbReference type="Proteomes" id="UP000599024">
    <property type="component" value="Unassembled WGS sequence"/>
</dbReference>
<feature type="region of interest" description="Disordered" evidence="4">
    <location>
        <begin position="156"/>
        <end position="179"/>
    </location>
</feature>
<evidence type="ECO:0000256" key="2">
    <source>
        <dbReference type="ARBA" id="ARBA00022729"/>
    </source>
</evidence>
<dbReference type="GO" id="GO:0015920">
    <property type="term" value="P:lipopolysaccharide transport"/>
    <property type="evidence" value="ECO:0007669"/>
    <property type="project" value="InterPro"/>
</dbReference>
<evidence type="ECO:0000256" key="3">
    <source>
        <dbReference type="ARBA" id="ARBA00022764"/>
    </source>
</evidence>
<reference evidence="7 8" key="1">
    <citation type="submission" date="2020-08" db="EMBL/GenBank/DDBJ databases">
        <title>Bridging the membrane lipid divide: bacteria of the FCB group superphylum have the potential to synthesize archaeal ether lipids.</title>
        <authorList>
            <person name="Villanueva L."/>
            <person name="Von Meijenfeldt F.A.B."/>
            <person name="Westbye A.B."/>
            <person name="Yadav S."/>
            <person name="Hopmans E.C."/>
            <person name="Dutilh B.E."/>
            <person name="Sinninghe Damste J.S."/>
        </authorList>
    </citation>
    <scope>NUCLEOTIDE SEQUENCE [LARGE SCALE GENOMIC DNA]</scope>
    <source>
        <strain evidence="7">NIOZ-UU81</strain>
    </source>
</reference>
<organism evidence="7 8">
    <name type="scientific">Candidatus Desulfatifera sulfidica</name>
    <dbReference type="NCBI Taxonomy" id="2841691"/>
    <lineage>
        <taxon>Bacteria</taxon>
        <taxon>Pseudomonadati</taxon>
        <taxon>Thermodesulfobacteriota</taxon>
        <taxon>Desulfobulbia</taxon>
        <taxon>Desulfobulbales</taxon>
        <taxon>Desulfobulbaceae</taxon>
        <taxon>Candidatus Desulfatifera</taxon>
    </lineage>
</organism>
<dbReference type="EMBL" id="JACNLK010000030">
    <property type="protein sequence ID" value="MBC8208192.1"/>
    <property type="molecule type" value="Genomic_DNA"/>
</dbReference>
<dbReference type="GO" id="GO:0009279">
    <property type="term" value="C:cell outer membrane"/>
    <property type="evidence" value="ECO:0007669"/>
    <property type="project" value="TreeGrafter"/>
</dbReference>
<protein>
    <submittedName>
        <fullName evidence="7">Lipopolysaccharide transport periplasmic protein LptA</fullName>
    </submittedName>
</protein>
<evidence type="ECO:0000256" key="1">
    <source>
        <dbReference type="ARBA" id="ARBA00022448"/>
    </source>
</evidence>
<dbReference type="NCBIfam" id="TIGR03002">
    <property type="entry name" value="outer_YhbN_LptA"/>
    <property type="match status" value="1"/>
</dbReference>
<evidence type="ECO:0000313" key="7">
    <source>
        <dbReference type="EMBL" id="MBC8208192.1"/>
    </source>
</evidence>
<feature type="signal peptide" evidence="5">
    <location>
        <begin position="1"/>
        <end position="29"/>
    </location>
</feature>
<proteinExistence type="predicted"/>
<keyword evidence="1" id="KW-0813">Transport</keyword>
<sequence>MRQNFLRVAGPKAAVVLLTSLLLALLAVGAGVSTGAESKEPITIEADSMISLDNKNTILFSGNVDANQGDVRILSDEMTVYYKNNSEQERREIDKLKCVGNVEMTRGDWRGTGRQMDYLAAKRKVIITGDAKAWQGENLVSGATMHYYLDEGRSEVFGDQPDTPEGQGNGRVKATIIPR</sequence>